<evidence type="ECO:0000256" key="1">
    <source>
        <dbReference type="ARBA" id="ARBA00004141"/>
    </source>
</evidence>
<evidence type="ECO:0000256" key="3">
    <source>
        <dbReference type="ARBA" id="ARBA00022989"/>
    </source>
</evidence>
<dbReference type="EMBL" id="CAMXCT030000504">
    <property type="protein sequence ID" value="CAL4766985.1"/>
    <property type="molecule type" value="Genomic_DNA"/>
</dbReference>
<dbReference type="EMBL" id="CAMXCT010000504">
    <property type="protein sequence ID" value="CAI3979673.1"/>
    <property type="molecule type" value="Genomic_DNA"/>
</dbReference>
<name>A0A9P1BWK3_9DINO</name>
<dbReference type="OrthoDB" id="419167at2759"/>
<evidence type="ECO:0000256" key="4">
    <source>
        <dbReference type="ARBA" id="ARBA00023136"/>
    </source>
</evidence>
<evidence type="ECO:0000313" key="8">
    <source>
        <dbReference type="EMBL" id="CAL4766985.1"/>
    </source>
</evidence>
<proteinExistence type="predicted"/>
<dbReference type="Proteomes" id="UP001152797">
    <property type="component" value="Unassembled WGS sequence"/>
</dbReference>
<comment type="subcellular location">
    <subcellularLocation>
        <location evidence="1">Membrane</location>
        <topology evidence="1">Multi-pass membrane protein</topology>
    </subcellularLocation>
</comment>
<dbReference type="Pfam" id="PF04142">
    <property type="entry name" value="Nuc_sug_transp"/>
    <property type="match status" value="1"/>
</dbReference>
<dbReference type="PANTHER" id="PTHR10231">
    <property type="entry name" value="NUCLEOTIDE-SUGAR TRANSMEMBRANE TRANSPORTER"/>
    <property type="match status" value="1"/>
</dbReference>
<comment type="caution">
    <text evidence="6">The sequence shown here is derived from an EMBL/GenBank/DDBJ whole genome shotgun (WGS) entry which is preliminary data.</text>
</comment>
<evidence type="ECO:0000313" key="6">
    <source>
        <dbReference type="EMBL" id="CAI3979673.1"/>
    </source>
</evidence>
<keyword evidence="8" id="KW-0813">Transport</keyword>
<gene>
    <name evidence="6" type="ORF">C1SCF055_LOCUS7610</name>
</gene>
<feature type="transmembrane region" description="Helical" evidence="5">
    <location>
        <begin position="102"/>
        <end position="118"/>
    </location>
</feature>
<dbReference type="GO" id="GO:0015165">
    <property type="term" value="F:pyrimidine nucleotide-sugar transmembrane transporter activity"/>
    <property type="evidence" value="ECO:0007669"/>
    <property type="project" value="InterPro"/>
</dbReference>
<keyword evidence="4 5" id="KW-0472">Membrane</keyword>
<keyword evidence="3 5" id="KW-1133">Transmembrane helix</keyword>
<evidence type="ECO:0000256" key="5">
    <source>
        <dbReference type="SAM" id="Phobius"/>
    </source>
</evidence>
<keyword evidence="8" id="KW-0407">Ion channel</keyword>
<feature type="transmembrane region" description="Helical" evidence="5">
    <location>
        <begin position="130"/>
        <end position="149"/>
    </location>
</feature>
<feature type="transmembrane region" description="Helical" evidence="5">
    <location>
        <begin position="161"/>
        <end position="179"/>
    </location>
</feature>
<dbReference type="GO" id="GO:0000139">
    <property type="term" value="C:Golgi membrane"/>
    <property type="evidence" value="ECO:0007669"/>
    <property type="project" value="InterPro"/>
</dbReference>
<evidence type="ECO:0000313" key="9">
    <source>
        <dbReference type="Proteomes" id="UP001152797"/>
    </source>
</evidence>
<dbReference type="AlphaFoldDB" id="A0A9P1BWK3"/>
<dbReference type="InterPro" id="IPR007271">
    <property type="entry name" value="Nuc_sug_transpt"/>
</dbReference>
<sequence length="349" mass="38844">MVMKMRMAASKPSKLYTGAEFSDSREPSPAVKTSLFVFFVFIRAIHPTVIDASKSVDSSGRKYFAYGPQTANLAEVFMSMMVAQLVSVKTGEWHKIWKPKPLKIFIVIGFLFGLGDYLEMRSLVSLGGGAYQILLQSRLLITALMLWAISGQRQTLFQWNLLALVVCSMSVYMCLDLAADESGSSRKLLGTLNVVLKVTVSCLAAVLTDRYTKHFKDPVYIQAIQLRLSRTLLLFFLVAFDGQTLEHGFFYGWDSCTVLVAATHMLKAWSTLYLLVYLDSVLKNMGESLAVLVTYLMEIALPFCDAPFEVRTLLAVLVVMLSVNAYISSKNVVSKSAKYGQLTEPPNQP</sequence>
<keyword evidence="8" id="KW-0406">Ion transport</keyword>
<feature type="transmembrane region" description="Helical" evidence="5">
    <location>
        <begin position="252"/>
        <end position="276"/>
    </location>
</feature>
<keyword evidence="2 5" id="KW-0812">Transmembrane</keyword>
<evidence type="ECO:0000313" key="7">
    <source>
        <dbReference type="EMBL" id="CAL1133048.1"/>
    </source>
</evidence>
<reference evidence="6" key="1">
    <citation type="submission" date="2022-10" db="EMBL/GenBank/DDBJ databases">
        <authorList>
            <person name="Chen Y."/>
            <person name="Dougan E. K."/>
            <person name="Chan C."/>
            <person name="Rhodes N."/>
            <person name="Thang M."/>
        </authorList>
    </citation>
    <scope>NUCLEOTIDE SEQUENCE</scope>
</reference>
<evidence type="ECO:0000256" key="2">
    <source>
        <dbReference type="ARBA" id="ARBA00022692"/>
    </source>
</evidence>
<feature type="transmembrane region" description="Helical" evidence="5">
    <location>
        <begin position="219"/>
        <end position="240"/>
    </location>
</feature>
<keyword evidence="9" id="KW-1185">Reference proteome</keyword>
<feature type="transmembrane region" description="Helical" evidence="5">
    <location>
        <begin position="191"/>
        <end position="207"/>
    </location>
</feature>
<organism evidence="6">
    <name type="scientific">Cladocopium goreaui</name>
    <dbReference type="NCBI Taxonomy" id="2562237"/>
    <lineage>
        <taxon>Eukaryota</taxon>
        <taxon>Sar</taxon>
        <taxon>Alveolata</taxon>
        <taxon>Dinophyceae</taxon>
        <taxon>Suessiales</taxon>
        <taxon>Symbiodiniaceae</taxon>
        <taxon>Cladocopium</taxon>
    </lineage>
</organism>
<protein>
    <submittedName>
        <fullName evidence="8">Potassium channel subfamily K member 3</fullName>
    </submittedName>
</protein>
<accession>A0A9P1BWK3</accession>
<reference evidence="7" key="2">
    <citation type="submission" date="2024-04" db="EMBL/GenBank/DDBJ databases">
        <authorList>
            <person name="Chen Y."/>
            <person name="Shah S."/>
            <person name="Dougan E. K."/>
            <person name="Thang M."/>
            <person name="Chan C."/>
        </authorList>
    </citation>
    <scope>NUCLEOTIDE SEQUENCE [LARGE SCALE GENOMIC DNA]</scope>
</reference>
<dbReference type="GO" id="GO:0034220">
    <property type="term" value="P:monoatomic ion transmembrane transport"/>
    <property type="evidence" value="ECO:0007669"/>
    <property type="project" value="UniProtKB-KW"/>
</dbReference>
<dbReference type="EMBL" id="CAMXCT020000504">
    <property type="protein sequence ID" value="CAL1133048.1"/>
    <property type="molecule type" value="Genomic_DNA"/>
</dbReference>